<dbReference type="Proteomes" id="UP000494115">
    <property type="component" value="Unassembled WGS sequence"/>
</dbReference>
<dbReference type="PANTHER" id="PTHR36455:SF1">
    <property type="entry name" value="BLR8292 PROTEIN"/>
    <property type="match status" value="1"/>
</dbReference>
<proteinExistence type="predicted"/>
<sequence>MQPGVSIAAVALHYRMNANLLRRWLKAQEERSAAPALSGATIPAAEFVPLQLCDAKSSEVSQDIVVELRRGASGHVALARERCWRVRAMAAGMAQMIRIEAMWLATEPLDMRAGADTILARVVKVFGAARPHHAYLFANKSSTRMKVLIYDGLGIWLAARRLNKGRFVWSDGHGEPAVVLNAEQLDALVKGLAWQTLAFDHAIRVV</sequence>
<dbReference type="EMBL" id="CADIKM010000170">
    <property type="protein sequence ID" value="CAB3809310.1"/>
    <property type="molecule type" value="Genomic_DNA"/>
</dbReference>
<reference evidence="1 2" key="1">
    <citation type="submission" date="2020-04" db="EMBL/GenBank/DDBJ databases">
        <authorList>
            <person name="De Canck E."/>
        </authorList>
    </citation>
    <scope>NUCLEOTIDE SEQUENCE [LARGE SCALE GENOMIC DNA]</scope>
    <source>
        <strain evidence="1 2">LMG 28138</strain>
    </source>
</reference>
<keyword evidence="2" id="KW-1185">Reference proteome</keyword>
<organism evidence="1 2">
    <name type="scientific">Pararobbsia alpina</name>
    <dbReference type="NCBI Taxonomy" id="621374"/>
    <lineage>
        <taxon>Bacteria</taxon>
        <taxon>Pseudomonadati</taxon>
        <taxon>Pseudomonadota</taxon>
        <taxon>Betaproteobacteria</taxon>
        <taxon>Burkholderiales</taxon>
        <taxon>Burkholderiaceae</taxon>
        <taxon>Pararobbsia</taxon>
    </lineage>
</organism>
<dbReference type="NCBIfam" id="NF033819">
    <property type="entry name" value="IS66_TnpB"/>
    <property type="match status" value="1"/>
</dbReference>
<evidence type="ECO:0008006" key="3">
    <source>
        <dbReference type="Google" id="ProtNLM"/>
    </source>
</evidence>
<dbReference type="InterPro" id="IPR008878">
    <property type="entry name" value="Transposase_IS66_Orf2"/>
</dbReference>
<accession>A0A6S7D794</accession>
<protein>
    <recommendedName>
        <fullName evidence="3">IS66 family insertion sequence element accessory protein TnpB</fullName>
    </recommendedName>
</protein>
<name>A0A6S7D794_9BURK</name>
<gene>
    <name evidence="1" type="ORF">LMG28138_06094</name>
</gene>
<dbReference type="Pfam" id="PF05717">
    <property type="entry name" value="TnpB_IS66"/>
    <property type="match status" value="1"/>
</dbReference>
<evidence type="ECO:0000313" key="2">
    <source>
        <dbReference type="Proteomes" id="UP000494115"/>
    </source>
</evidence>
<dbReference type="PANTHER" id="PTHR36455">
    <property type="match status" value="1"/>
</dbReference>
<dbReference type="AlphaFoldDB" id="A0A6S7D794"/>
<evidence type="ECO:0000313" key="1">
    <source>
        <dbReference type="EMBL" id="CAB3809310.1"/>
    </source>
</evidence>